<protein>
    <submittedName>
        <fullName evidence="2">Uncharacterized protein</fullName>
    </submittedName>
</protein>
<feature type="compositionally biased region" description="Polar residues" evidence="1">
    <location>
        <begin position="138"/>
        <end position="154"/>
    </location>
</feature>
<organism evidence="2 3">
    <name type="scientific">Dendryphion nanum</name>
    <dbReference type="NCBI Taxonomy" id="256645"/>
    <lineage>
        <taxon>Eukaryota</taxon>
        <taxon>Fungi</taxon>
        <taxon>Dikarya</taxon>
        <taxon>Ascomycota</taxon>
        <taxon>Pezizomycotina</taxon>
        <taxon>Dothideomycetes</taxon>
        <taxon>Pleosporomycetidae</taxon>
        <taxon>Pleosporales</taxon>
        <taxon>Torulaceae</taxon>
        <taxon>Dendryphion</taxon>
    </lineage>
</organism>
<dbReference type="EMBL" id="JAGMWT010000006">
    <property type="protein sequence ID" value="KAH7126696.1"/>
    <property type="molecule type" value="Genomic_DNA"/>
</dbReference>
<name>A0A9P9DWV0_9PLEO</name>
<evidence type="ECO:0000256" key="1">
    <source>
        <dbReference type="SAM" id="MobiDB-lite"/>
    </source>
</evidence>
<gene>
    <name evidence="2" type="ORF">B0J11DRAFT_283248</name>
</gene>
<accession>A0A9P9DWV0</accession>
<reference evidence="2" key="1">
    <citation type="journal article" date="2021" name="Nat. Commun.">
        <title>Genetic determinants of endophytism in the Arabidopsis root mycobiome.</title>
        <authorList>
            <person name="Mesny F."/>
            <person name="Miyauchi S."/>
            <person name="Thiergart T."/>
            <person name="Pickel B."/>
            <person name="Atanasova L."/>
            <person name="Karlsson M."/>
            <person name="Huettel B."/>
            <person name="Barry K.W."/>
            <person name="Haridas S."/>
            <person name="Chen C."/>
            <person name="Bauer D."/>
            <person name="Andreopoulos W."/>
            <person name="Pangilinan J."/>
            <person name="LaButti K."/>
            <person name="Riley R."/>
            <person name="Lipzen A."/>
            <person name="Clum A."/>
            <person name="Drula E."/>
            <person name="Henrissat B."/>
            <person name="Kohler A."/>
            <person name="Grigoriev I.V."/>
            <person name="Martin F.M."/>
            <person name="Hacquard S."/>
        </authorList>
    </citation>
    <scope>NUCLEOTIDE SEQUENCE</scope>
    <source>
        <strain evidence="2">MPI-CAGE-CH-0243</strain>
    </source>
</reference>
<evidence type="ECO:0000313" key="2">
    <source>
        <dbReference type="EMBL" id="KAH7126696.1"/>
    </source>
</evidence>
<sequence length="409" mass="44336">MSSPPQTPTQRPASSHRRHPSSLDMSHNTPSRRYSMNRRSSGYSPMTPRSSHEFEHSSPAHNFDGGADNGLGNLADELGGSDWDEDEEAMDGDYIENGYLPREEDEDSPIGLAVDHDGSTGHSVHGAVNGVARDSGVAMQSSSPSVESKTTLSPQAAARHGGKRHQRARSLYDGSDYGDDSDLEANEGISAGLEKQLAAIESLVRRGLEDNGSASDHLVKGFIDQLRDLGSQASTENNATRHKTTCDALTSHLTHQSRTLTSVSASFSGPRAIIPDPDSIDTLLPLIQATLESLPRSSNQSLVAFTQVSATNHDLIQHLSNIADLLHMGRQVQTNAARRLKTAKDHLAEWRKESDLRDQGVQFIENGDWDRKLREREAKAACGLVIQGFEEAFGVCRQRLCEGLGVASA</sequence>
<evidence type="ECO:0000313" key="3">
    <source>
        <dbReference type="Proteomes" id="UP000700596"/>
    </source>
</evidence>
<proteinExistence type="predicted"/>
<feature type="compositionally biased region" description="Polar residues" evidence="1">
    <location>
        <begin position="1"/>
        <end position="10"/>
    </location>
</feature>
<dbReference type="OrthoDB" id="5427526at2759"/>
<keyword evidence="3" id="KW-1185">Reference proteome</keyword>
<dbReference type="Proteomes" id="UP000700596">
    <property type="component" value="Unassembled WGS sequence"/>
</dbReference>
<feature type="region of interest" description="Disordered" evidence="1">
    <location>
        <begin position="1"/>
        <end position="179"/>
    </location>
</feature>
<dbReference type="AlphaFoldDB" id="A0A9P9DWV0"/>
<feature type="compositionally biased region" description="Acidic residues" evidence="1">
    <location>
        <begin position="82"/>
        <end position="94"/>
    </location>
</feature>
<feature type="compositionally biased region" description="Polar residues" evidence="1">
    <location>
        <begin position="23"/>
        <end position="49"/>
    </location>
</feature>
<comment type="caution">
    <text evidence="2">The sequence shown here is derived from an EMBL/GenBank/DDBJ whole genome shotgun (WGS) entry which is preliminary data.</text>
</comment>